<keyword evidence="8" id="KW-1185">Reference proteome</keyword>
<keyword evidence="2 6" id="KW-0678">Repressor</keyword>
<keyword evidence="3 6" id="KW-0805">Transcription regulation</keyword>
<sequence length="112" mass="12725">MAKRFRFRITRAFPSFHSCRSTDGDVAVTHAVIPRSPEIAAEAPADRSEDPRGDFRRSMAEMVVEKEIYDAAGLEQLLRCLLSLNDRRHHRAITTAFGDIWDAVFPSPARLR</sequence>
<organism evidence="8 9">
    <name type="scientific">Ananas comosus</name>
    <name type="common">Pineapple</name>
    <name type="synonym">Ananas ananas</name>
    <dbReference type="NCBI Taxonomy" id="4615"/>
    <lineage>
        <taxon>Eukaryota</taxon>
        <taxon>Viridiplantae</taxon>
        <taxon>Streptophyta</taxon>
        <taxon>Embryophyta</taxon>
        <taxon>Tracheophyta</taxon>
        <taxon>Spermatophyta</taxon>
        <taxon>Magnoliopsida</taxon>
        <taxon>Liliopsida</taxon>
        <taxon>Poales</taxon>
        <taxon>Bromeliaceae</taxon>
        <taxon>Bromelioideae</taxon>
        <taxon>Ananas</taxon>
    </lineage>
</organism>
<dbReference type="Proteomes" id="UP000515123">
    <property type="component" value="Linkage group 15"/>
</dbReference>
<gene>
    <name evidence="9" type="primary">LOC109721530</name>
</gene>
<keyword evidence="4 6" id="KW-0804">Transcription</keyword>
<dbReference type="NCBIfam" id="TIGR01568">
    <property type="entry name" value="A_thal_3678"/>
    <property type="match status" value="1"/>
</dbReference>
<dbReference type="RefSeq" id="XP_020104769.1">
    <property type="nucleotide sequence ID" value="XM_020249180.1"/>
</dbReference>
<evidence type="ECO:0000256" key="6">
    <source>
        <dbReference type="RuleBase" id="RU367028"/>
    </source>
</evidence>
<evidence type="ECO:0000313" key="9">
    <source>
        <dbReference type="RefSeq" id="XP_020104769.1"/>
    </source>
</evidence>
<dbReference type="PANTHER" id="PTHR33057:SF224">
    <property type="entry name" value="TRANSCRIPTION REPRESSOR"/>
    <property type="match status" value="1"/>
</dbReference>
<dbReference type="AlphaFoldDB" id="A0A6P5G939"/>
<accession>A0A6P5G939</accession>
<evidence type="ECO:0000256" key="4">
    <source>
        <dbReference type="ARBA" id="ARBA00023163"/>
    </source>
</evidence>
<dbReference type="PROSITE" id="PS51754">
    <property type="entry name" value="OVATE"/>
    <property type="match status" value="1"/>
</dbReference>
<protein>
    <recommendedName>
        <fullName evidence="6">Transcription repressor</fullName>
    </recommendedName>
    <alternativeName>
        <fullName evidence="6">Ovate family protein</fullName>
    </alternativeName>
</protein>
<reference evidence="9" key="2">
    <citation type="submission" date="2025-08" db="UniProtKB">
        <authorList>
            <consortium name="RefSeq"/>
        </authorList>
    </citation>
    <scope>IDENTIFICATION</scope>
    <source>
        <tissue evidence="9">Leaf</tissue>
    </source>
</reference>
<dbReference type="InterPro" id="IPR038933">
    <property type="entry name" value="Ovate"/>
</dbReference>
<comment type="function">
    <text evidence="6">Transcriptional repressor that regulates multiple aspects of plant growth and development.</text>
</comment>
<evidence type="ECO:0000256" key="3">
    <source>
        <dbReference type="ARBA" id="ARBA00023015"/>
    </source>
</evidence>
<keyword evidence="5 6" id="KW-0539">Nucleus</keyword>
<dbReference type="InterPro" id="IPR006458">
    <property type="entry name" value="Ovate_C"/>
</dbReference>
<dbReference type="PANTHER" id="PTHR33057">
    <property type="entry name" value="TRANSCRIPTION REPRESSOR OFP7-RELATED"/>
    <property type="match status" value="1"/>
</dbReference>
<dbReference type="Pfam" id="PF04844">
    <property type="entry name" value="Ovate"/>
    <property type="match status" value="1"/>
</dbReference>
<evidence type="ECO:0000256" key="1">
    <source>
        <dbReference type="ARBA" id="ARBA00004123"/>
    </source>
</evidence>
<evidence type="ECO:0000313" key="8">
    <source>
        <dbReference type="Proteomes" id="UP000515123"/>
    </source>
</evidence>
<proteinExistence type="predicted"/>
<dbReference type="GO" id="GO:0045892">
    <property type="term" value="P:negative regulation of DNA-templated transcription"/>
    <property type="evidence" value="ECO:0007669"/>
    <property type="project" value="UniProtKB-UniRule"/>
</dbReference>
<evidence type="ECO:0000256" key="2">
    <source>
        <dbReference type="ARBA" id="ARBA00022491"/>
    </source>
</evidence>
<feature type="domain" description="OVATE" evidence="7">
    <location>
        <begin position="43"/>
        <end position="103"/>
    </location>
</feature>
<comment type="subcellular location">
    <subcellularLocation>
        <location evidence="1 6">Nucleus</location>
    </subcellularLocation>
</comment>
<dbReference type="OrthoDB" id="1928390at2759"/>
<name>A0A6P5G939_ANACO</name>
<dbReference type="GO" id="GO:0005634">
    <property type="term" value="C:nucleus"/>
    <property type="evidence" value="ECO:0007669"/>
    <property type="project" value="UniProtKB-SubCell"/>
</dbReference>
<evidence type="ECO:0000256" key="5">
    <source>
        <dbReference type="ARBA" id="ARBA00023242"/>
    </source>
</evidence>
<dbReference type="GeneID" id="109721530"/>
<evidence type="ECO:0000259" key="7">
    <source>
        <dbReference type="PROSITE" id="PS51754"/>
    </source>
</evidence>
<reference evidence="8" key="1">
    <citation type="journal article" date="2015" name="Nat. Genet.">
        <title>The pineapple genome and the evolution of CAM photosynthesis.</title>
        <authorList>
            <person name="Ming R."/>
            <person name="VanBuren R."/>
            <person name="Wai C.M."/>
            <person name="Tang H."/>
            <person name="Schatz M.C."/>
            <person name="Bowers J.E."/>
            <person name="Lyons E."/>
            <person name="Wang M.L."/>
            <person name="Chen J."/>
            <person name="Biggers E."/>
            <person name="Zhang J."/>
            <person name="Huang L."/>
            <person name="Zhang L."/>
            <person name="Miao W."/>
            <person name="Zhang J."/>
            <person name="Ye Z."/>
            <person name="Miao C."/>
            <person name="Lin Z."/>
            <person name="Wang H."/>
            <person name="Zhou H."/>
            <person name="Yim W.C."/>
            <person name="Priest H.D."/>
            <person name="Zheng C."/>
            <person name="Woodhouse M."/>
            <person name="Edger P.P."/>
            <person name="Guyot R."/>
            <person name="Guo H.B."/>
            <person name="Guo H."/>
            <person name="Zheng G."/>
            <person name="Singh R."/>
            <person name="Sharma A."/>
            <person name="Min X."/>
            <person name="Zheng Y."/>
            <person name="Lee H."/>
            <person name="Gurtowski J."/>
            <person name="Sedlazeck F.J."/>
            <person name="Harkess A."/>
            <person name="McKain M.R."/>
            <person name="Liao Z."/>
            <person name="Fang J."/>
            <person name="Liu J."/>
            <person name="Zhang X."/>
            <person name="Zhang Q."/>
            <person name="Hu W."/>
            <person name="Qin Y."/>
            <person name="Wang K."/>
            <person name="Chen L.Y."/>
            <person name="Shirley N."/>
            <person name="Lin Y.R."/>
            <person name="Liu L.Y."/>
            <person name="Hernandez A.G."/>
            <person name="Wright C.L."/>
            <person name="Bulone V."/>
            <person name="Tuskan G.A."/>
            <person name="Heath K."/>
            <person name="Zee F."/>
            <person name="Moore P.H."/>
            <person name="Sunkar R."/>
            <person name="Leebens-Mack J.H."/>
            <person name="Mockler T."/>
            <person name="Bennetzen J.L."/>
            <person name="Freeling M."/>
            <person name="Sankoff D."/>
            <person name="Paterson A.H."/>
            <person name="Zhu X."/>
            <person name="Yang X."/>
            <person name="Smith J.A."/>
            <person name="Cushman J.C."/>
            <person name="Paull R.E."/>
            <person name="Yu Q."/>
        </authorList>
    </citation>
    <scope>NUCLEOTIDE SEQUENCE [LARGE SCALE GENOMIC DNA]</scope>
    <source>
        <strain evidence="8">cv. F153</strain>
    </source>
</reference>